<feature type="compositionally biased region" description="Polar residues" evidence="1">
    <location>
        <begin position="1293"/>
        <end position="1304"/>
    </location>
</feature>
<dbReference type="PANTHER" id="PTHR36419">
    <property type="entry name" value="ARRESTIN FAMILY PROTEIN 1"/>
    <property type="match status" value="1"/>
</dbReference>
<evidence type="ECO:0000313" key="4">
    <source>
        <dbReference type="Proteomes" id="UP000092730"/>
    </source>
</evidence>
<sequence>MSHPARLLLRAPPHLPFIQGYPGIPASPTRKAAGVHGSLELRVGSIPVKAKWVRVEIRKYESLPPGFPNSSFEPVWEHIGEIETLWKPSDESKETELIETADFKFFLPLPENIPPTIELARSTGVRYELVAALCYKQKSGLFKKESYPILKISEPLLIIKHELHSSWPLYNLPDSKTVKAANDQLILNVSRPNTAFSSGDRIQFSASLKSTKSQPFKLKGFECTIYELITSIPIPPDAQGTKGKKRKSLQNPITKSRPISTVKAAVDERIGLGGEKSAKVEMLVDRVLVTVKNARTLRVEYALEVKAVMEGIRDKIEVGDIMYTVGVFDRNTSDQATRDIGRVDSLCPDIPQPSPPPRPMDSTPFSGSQPDLPPNARFNGNLKPPSNFPPSRPNSGVFQLQQPQQQVQGFDSRLPYQRHSSTNSASTYTTINTQTNEFGMTPTPTQNRPYGTMPTSPGQRTPEVMFPTAQPRPRSSSPTSPARESSGGHDRYVQSDVGHDANSNRYSTATMATFGRWDKGLKNAMRPEQESDRAATSMASSENAPTPTTPTVPSPSTRQSSPMASLPSRPTSARPPVPPSSFYLTSEQEKSLQRERYEAARNASVPLTAAQTPKKSEEEIPEIPPPEYAPPVPAQPKRQYTAPSRPVSEYTSLNGSPANSSPKTTSSPRLASPPPGARPSSGSNRMGSPRPPSIAEQQHHLSAAEEKEIQRRRYEEATSKVNETTTPKAGPSKINVEKANASPNRQSSIIQALKTSPPLFPRKSSGASDGPIPYNAIYPPGRTSSKADGASPATVGLGISANGGGGGSGMSEKEQMKRYYEAQEAVAQAQGQSNPNSPSKRINVGSSSVLSRRSGGGSIGSISVNEHGQRRETTNAMDEKEQMKRFYEAQDRVAAASRGEAIGSASGSQSRQGTVPSAIDEKEQMRRYYEAQERVAAVTGSPSQAGPSGYTRQASQTPSPSRPSTSAAVPSGISEKEQMRRYYEAQDRVAAASSGGGVQQSPIRPTEQNDNIPSPAQPRSSTAIDEKEQMRRYYEAQDRVNRASQSPGIGSSGSKSFETPTSSPARARGISAAPSAVDEKEQMRRYYEAQDRVAKATSGSPEPSQPAGRTIPTSTSTSTIGGFGAGAVEEKEQMKRYYEAMDRVNAASSSGSGQGTASPPPILAPPVDSPPTFEDAPPSFAATTATASGSASASGSGSGYPSAEQEKEMMKRRYEQATSAVQRYNSPPPDQTQGSSSTNPFKSDSGDIQSKTMRNQPRTSLGVASEQIIHNAHNTSSSSALPTHRSGSGYFDNPNSNMSRNATTSPSPPSSPFLARDPTIKAGKARAVDPLSSGAAPPPPLPARPPREYVELLSPVGESV</sequence>
<feature type="region of interest" description="Disordered" evidence="1">
    <location>
        <begin position="525"/>
        <end position="1128"/>
    </location>
</feature>
<feature type="compositionally biased region" description="Low complexity" evidence="1">
    <location>
        <begin position="844"/>
        <end position="853"/>
    </location>
</feature>
<feature type="compositionally biased region" description="Basic and acidic residues" evidence="1">
    <location>
        <begin position="1077"/>
        <end position="1094"/>
    </location>
</feature>
<feature type="compositionally biased region" description="Polar residues" evidence="1">
    <location>
        <begin position="999"/>
        <end position="1023"/>
    </location>
</feature>
<reference evidence="3" key="2">
    <citation type="submission" date="2013-07" db="EMBL/GenBank/DDBJ databases">
        <authorList>
            <consortium name="The Broad Institute Genome Sequencing Platform"/>
            <person name="Cuomo C."/>
            <person name="Litvintseva A."/>
            <person name="Chen Y."/>
            <person name="Heitman J."/>
            <person name="Sun S."/>
            <person name="Springer D."/>
            <person name="Dromer F."/>
            <person name="Young S.K."/>
            <person name="Zeng Q."/>
            <person name="Gargeya S."/>
            <person name="Fitzgerald M."/>
            <person name="Abouelleil A."/>
            <person name="Alvarado L."/>
            <person name="Berlin A.M."/>
            <person name="Chapman S.B."/>
            <person name="Dewar J."/>
            <person name="Goldberg J."/>
            <person name="Griggs A."/>
            <person name="Gujja S."/>
            <person name="Hansen M."/>
            <person name="Howarth C."/>
            <person name="Imamovic A."/>
            <person name="Larimer J."/>
            <person name="McCowan C."/>
            <person name="Murphy C."/>
            <person name="Pearson M."/>
            <person name="Priest M."/>
            <person name="Roberts A."/>
            <person name="Saif S."/>
            <person name="Shea T."/>
            <person name="Sykes S."/>
            <person name="Wortman J."/>
            <person name="Nusbaum C."/>
            <person name="Birren B."/>
        </authorList>
    </citation>
    <scope>NUCLEOTIDE SEQUENCE</scope>
    <source>
        <strain evidence="3">CBS 10118</strain>
    </source>
</reference>
<feature type="compositionally biased region" description="Polar residues" evidence="1">
    <location>
        <begin position="1042"/>
        <end position="1064"/>
    </location>
</feature>
<reference evidence="2" key="1">
    <citation type="submission" date="2013-07" db="EMBL/GenBank/DDBJ databases">
        <title>The Genome Sequence of Cryptococcus bestiolae CBS10118.</title>
        <authorList>
            <consortium name="The Broad Institute Genome Sequencing Platform"/>
            <person name="Cuomo C."/>
            <person name="Litvintseva A."/>
            <person name="Chen Y."/>
            <person name="Heitman J."/>
            <person name="Sun S."/>
            <person name="Springer D."/>
            <person name="Dromer F."/>
            <person name="Young S.K."/>
            <person name="Zeng Q."/>
            <person name="Gargeya S."/>
            <person name="Fitzgerald M."/>
            <person name="Abouelleil A."/>
            <person name="Alvarado L."/>
            <person name="Berlin A.M."/>
            <person name="Chapman S.B."/>
            <person name="Dewar J."/>
            <person name="Goldberg J."/>
            <person name="Griggs A."/>
            <person name="Gujja S."/>
            <person name="Hansen M."/>
            <person name="Howarth C."/>
            <person name="Imamovic A."/>
            <person name="Larimer J."/>
            <person name="McCowan C."/>
            <person name="Murphy C."/>
            <person name="Pearson M."/>
            <person name="Priest M."/>
            <person name="Roberts A."/>
            <person name="Saif S."/>
            <person name="Shea T."/>
            <person name="Sykes S."/>
            <person name="Wortman J."/>
            <person name="Nusbaum C."/>
            <person name="Birren B."/>
        </authorList>
    </citation>
    <scope>NUCLEOTIDE SEQUENCE [LARGE SCALE GENOMIC DNA]</scope>
    <source>
        <strain evidence="2">CBS 10118</strain>
    </source>
</reference>
<dbReference type="InterPro" id="IPR053060">
    <property type="entry name" value="Cytokinesis_Signaling_Reg"/>
</dbReference>
<evidence type="ECO:0008006" key="5">
    <source>
        <dbReference type="Google" id="ProtNLM"/>
    </source>
</evidence>
<feature type="compositionally biased region" description="Basic and acidic residues" evidence="1">
    <location>
        <begin position="1204"/>
        <end position="1215"/>
    </location>
</feature>
<proteinExistence type="predicted"/>
<evidence type="ECO:0000313" key="3">
    <source>
        <dbReference type="EMBL" id="WVW86011.1"/>
    </source>
</evidence>
<dbReference type="RefSeq" id="XP_019044301.1">
    <property type="nucleotide sequence ID" value="XM_019194178.1"/>
</dbReference>
<dbReference type="GO" id="GO:0000935">
    <property type="term" value="C:division septum"/>
    <property type="evidence" value="ECO:0007669"/>
    <property type="project" value="TreeGrafter"/>
</dbReference>
<dbReference type="OrthoDB" id="4001642at2759"/>
<feature type="region of interest" description="Disordered" evidence="1">
    <location>
        <begin position="336"/>
        <end position="504"/>
    </location>
</feature>
<feature type="compositionally biased region" description="Low complexity" evidence="1">
    <location>
        <begin position="1176"/>
        <end position="1203"/>
    </location>
</feature>
<feature type="compositionally biased region" description="Polar residues" evidence="1">
    <location>
        <begin position="905"/>
        <end position="915"/>
    </location>
</feature>
<dbReference type="GeneID" id="30211984"/>
<feature type="compositionally biased region" description="Low complexity" evidence="1">
    <location>
        <begin position="952"/>
        <end position="971"/>
    </location>
</feature>
<feature type="compositionally biased region" description="Basic and acidic residues" evidence="1">
    <location>
        <begin position="587"/>
        <end position="599"/>
    </location>
</feature>
<feature type="compositionally biased region" description="Basic and acidic residues" evidence="1">
    <location>
        <begin position="697"/>
        <end position="718"/>
    </location>
</feature>
<feature type="compositionally biased region" description="Pro residues" evidence="1">
    <location>
        <begin position="1158"/>
        <end position="1169"/>
    </location>
</feature>
<dbReference type="KEGG" id="kbi:30211984"/>
<feature type="compositionally biased region" description="Low complexity" evidence="1">
    <location>
        <begin position="1146"/>
        <end position="1157"/>
    </location>
</feature>
<feature type="compositionally biased region" description="Polar residues" evidence="1">
    <location>
        <begin position="418"/>
        <end position="459"/>
    </location>
</feature>
<dbReference type="EMBL" id="CP144547">
    <property type="protein sequence ID" value="WVW86011.1"/>
    <property type="molecule type" value="Genomic_DNA"/>
</dbReference>
<reference evidence="3" key="4">
    <citation type="submission" date="2024-02" db="EMBL/GenBank/DDBJ databases">
        <title>Comparative genomics of Cryptococcus and Kwoniella reveals pathogenesis evolution and contrasting modes of karyotype evolution via chromosome fusion or intercentromeric recombination.</title>
        <authorList>
            <person name="Coelho M.A."/>
            <person name="David-Palma M."/>
            <person name="Shea T."/>
            <person name="Bowers K."/>
            <person name="McGinley-Smith S."/>
            <person name="Mohammad A.W."/>
            <person name="Gnirke A."/>
            <person name="Yurkov A.M."/>
            <person name="Nowrousian M."/>
            <person name="Sun S."/>
            <person name="Cuomo C.A."/>
            <person name="Heitman J."/>
        </authorList>
    </citation>
    <scope>NUCLEOTIDE SEQUENCE</scope>
    <source>
        <strain evidence="3">CBS 10118</strain>
    </source>
</reference>
<evidence type="ECO:0000313" key="2">
    <source>
        <dbReference type="EMBL" id="OCF23231.1"/>
    </source>
</evidence>
<feature type="compositionally biased region" description="Low complexity" evidence="1">
    <location>
        <begin position="467"/>
        <end position="485"/>
    </location>
</feature>
<dbReference type="PANTHER" id="PTHR36419:SF1">
    <property type="entry name" value="RHO1 GEF LOCALIZING PROTEIN 1"/>
    <property type="match status" value="1"/>
</dbReference>
<reference evidence="2" key="3">
    <citation type="submission" date="2014-01" db="EMBL/GenBank/DDBJ databases">
        <title>Evolution of pathogenesis and genome organization in the Tremellales.</title>
        <authorList>
            <person name="Cuomo C."/>
            <person name="Litvintseva A."/>
            <person name="Heitman J."/>
            <person name="Chen Y."/>
            <person name="Sun S."/>
            <person name="Springer D."/>
            <person name="Dromer F."/>
            <person name="Young S."/>
            <person name="Zeng Q."/>
            <person name="Chapman S."/>
            <person name="Gujja S."/>
            <person name="Saif S."/>
            <person name="Birren B."/>
        </authorList>
    </citation>
    <scope>NUCLEOTIDE SEQUENCE</scope>
    <source>
        <strain evidence="2">CBS 10118</strain>
    </source>
</reference>
<feature type="compositionally biased region" description="Polar residues" evidence="1">
    <location>
        <begin position="649"/>
        <end position="665"/>
    </location>
</feature>
<accession>A0A1B9FWU6</accession>
<protein>
    <recommendedName>
        <fullName evidence="5">Arrestin C-terminal-like domain-containing protein</fullName>
    </recommendedName>
</protein>
<feature type="compositionally biased region" description="Pro residues" evidence="1">
    <location>
        <begin position="622"/>
        <end position="634"/>
    </location>
</feature>
<dbReference type="VEuPathDB" id="FungiDB:I302_07585"/>
<keyword evidence="4" id="KW-1185">Reference proteome</keyword>
<dbReference type="Proteomes" id="UP000092730">
    <property type="component" value="Chromosome 7"/>
</dbReference>
<feature type="compositionally biased region" description="Basic and acidic residues" evidence="1">
    <location>
        <begin position="974"/>
        <end position="987"/>
    </location>
</feature>
<feature type="compositionally biased region" description="Basic and acidic residues" evidence="1">
    <location>
        <begin position="919"/>
        <end position="933"/>
    </location>
</feature>
<feature type="compositionally biased region" description="Pro residues" evidence="1">
    <location>
        <begin position="350"/>
        <end position="359"/>
    </location>
</feature>
<dbReference type="EMBL" id="KI894024">
    <property type="protein sequence ID" value="OCF23231.1"/>
    <property type="molecule type" value="Genomic_DNA"/>
</dbReference>
<name>A0A1B9FWU6_9TREE</name>
<feature type="compositionally biased region" description="Low complexity" evidence="1">
    <location>
        <begin position="393"/>
        <end position="408"/>
    </location>
</feature>
<feature type="compositionally biased region" description="Polar residues" evidence="1">
    <location>
        <begin position="741"/>
        <end position="754"/>
    </location>
</feature>
<feature type="compositionally biased region" description="Basic and acidic residues" evidence="1">
    <location>
        <begin position="811"/>
        <end position="821"/>
    </location>
</feature>
<evidence type="ECO:0000256" key="1">
    <source>
        <dbReference type="SAM" id="MobiDB-lite"/>
    </source>
</evidence>
<feature type="compositionally biased region" description="Polar residues" evidence="1">
    <location>
        <begin position="1216"/>
        <end position="1259"/>
    </location>
</feature>
<feature type="compositionally biased region" description="Basic and acidic residues" evidence="1">
    <location>
        <begin position="867"/>
        <end position="891"/>
    </location>
</feature>
<feature type="compositionally biased region" description="Low complexity" evidence="1">
    <location>
        <begin position="822"/>
        <end position="832"/>
    </location>
</feature>
<gene>
    <name evidence="2" type="ORF">I302_07585</name>
    <name evidence="3" type="ORF">I302_108049</name>
</gene>
<feature type="compositionally biased region" description="Basic and acidic residues" evidence="1">
    <location>
        <begin position="486"/>
        <end position="499"/>
    </location>
</feature>
<feature type="compositionally biased region" description="Basic and acidic residues" evidence="1">
    <location>
        <begin position="1024"/>
        <end position="1041"/>
    </location>
</feature>
<feature type="region of interest" description="Disordered" evidence="1">
    <location>
        <begin position="1145"/>
        <end position="1347"/>
    </location>
</feature>
<feature type="compositionally biased region" description="Polar residues" evidence="1">
    <location>
        <begin position="1272"/>
        <end position="1281"/>
    </location>
</feature>
<organism evidence="2">
    <name type="scientific">Kwoniella bestiolae CBS 10118</name>
    <dbReference type="NCBI Taxonomy" id="1296100"/>
    <lineage>
        <taxon>Eukaryota</taxon>
        <taxon>Fungi</taxon>
        <taxon>Dikarya</taxon>
        <taxon>Basidiomycota</taxon>
        <taxon>Agaricomycotina</taxon>
        <taxon>Tremellomycetes</taxon>
        <taxon>Tremellales</taxon>
        <taxon>Cryptococcaceae</taxon>
        <taxon>Kwoniella</taxon>
    </lineage>
</organism>
<dbReference type="GO" id="GO:0000917">
    <property type="term" value="P:division septum assembly"/>
    <property type="evidence" value="ECO:0007669"/>
    <property type="project" value="TreeGrafter"/>
</dbReference>